<dbReference type="PROSITE" id="PS00466">
    <property type="entry name" value="ZF_TFIIS_1"/>
    <property type="match status" value="1"/>
</dbReference>
<feature type="domain" description="TFIIS N-terminal" evidence="10">
    <location>
        <begin position="1"/>
        <end position="84"/>
    </location>
</feature>
<dbReference type="GO" id="GO:0005634">
    <property type="term" value="C:nucleus"/>
    <property type="evidence" value="ECO:0007669"/>
    <property type="project" value="UniProtKB-SubCell"/>
</dbReference>
<feature type="compositionally biased region" description="Basic and acidic residues" evidence="8">
    <location>
        <begin position="95"/>
        <end position="108"/>
    </location>
</feature>
<dbReference type="GO" id="GO:0008270">
    <property type="term" value="F:zinc ion binding"/>
    <property type="evidence" value="ECO:0007669"/>
    <property type="project" value="UniProtKB-KW"/>
</dbReference>
<comment type="subcellular location">
    <subcellularLocation>
        <location evidence="1 7">Nucleus</location>
    </subcellularLocation>
</comment>
<keyword evidence="5 7" id="KW-0539">Nucleus</keyword>
<keyword evidence="12" id="KW-0251">Elongation factor</keyword>
<dbReference type="PANTHER" id="PTHR11477">
    <property type="entry name" value="TRANSCRIPTION FACTOR S-II ZINC FINGER DOMAIN-CONTAINING PROTEIN"/>
    <property type="match status" value="1"/>
</dbReference>
<dbReference type="FunFam" id="2.20.25.10:FF:000001">
    <property type="entry name" value="Probable Transcription elongation factor S-II"/>
    <property type="match status" value="1"/>
</dbReference>
<dbReference type="SUPFAM" id="SSF47676">
    <property type="entry name" value="Conserved domain common to transcription factors TFIIS, elongin A, CRSP70"/>
    <property type="match status" value="1"/>
</dbReference>
<dbReference type="SMART" id="SM00510">
    <property type="entry name" value="TFS2M"/>
    <property type="match status" value="1"/>
</dbReference>
<dbReference type="SUPFAM" id="SSF57783">
    <property type="entry name" value="Zinc beta-ribbon"/>
    <property type="match status" value="1"/>
</dbReference>
<dbReference type="GO" id="GO:0001139">
    <property type="term" value="F:RNA polymerase II complex recruiting activity"/>
    <property type="evidence" value="ECO:0007669"/>
    <property type="project" value="TreeGrafter"/>
</dbReference>
<evidence type="ECO:0000256" key="6">
    <source>
        <dbReference type="PROSITE-ProRule" id="PRU00472"/>
    </source>
</evidence>
<gene>
    <name evidence="12" type="ORF">CONCODRAFT_4770</name>
</gene>
<evidence type="ECO:0000259" key="9">
    <source>
        <dbReference type="PROSITE" id="PS51133"/>
    </source>
</evidence>
<dbReference type="CDD" id="cd00183">
    <property type="entry name" value="TFIIS_I"/>
    <property type="match status" value="1"/>
</dbReference>
<dbReference type="InterPro" id="IPR035441">
    <property type="entry name" value="TFIIS/LEDGF_dom_sf"/>
</dbReference>
<evidence type="ECO:0000256" key="2">
    <source>
        <dbReference type="ARBA" id="ARBA00022723"/>
    </source>
</evidence>
<sequence>MTTMASNEKLIDINKKLTKSMESQNTQVIVELLKDLGDLKVTPSGMKASKIGLTVAKLRKDTNTKISKLASDLILEWKNAVKEVKESRSNPGSFSEKDPKPPKLETRKSISQRTIHSDNVKYIPIGNDTRDKSLGLIYSNLALEDSSESSLVYEKAQEVEKAVFDLDPIVGDAYTIKIRSLAGYLRQNASGTLRARILTGELSGETFINMKPIEFASSEIKAEIKKIEDQNLFNMKGAGNVQAETDAFKCGKCHQRKCTYYQMQTRSADEPMTTFVTCTNCNNRWKVILFI</sequence>
<accession>A0A137PBT0</accession>
<keyword evidence="13" id="KW-1185">Reference proteome</keyword>
<evidence type="ECO:0000313" key="13">
    <source>
        <dbReference type="Proteomes" id="UP000070444"/>
    </source>
</evidence>
<dbReference type="InterPro" id="IPR001222">
    <property type="entry name" value="Znf_TFIIS"/>
</dbReference>
<dbReference type="Pfam" id="PF01096">
    <property type="entry name" value="Zn_ribbon_TFIIS"/>
    <property type="match status" value="1"/>
</dbReference>
<dbReference type="EMBL" id="KQ964453">
    <property type="protein sequence ID" value="KXN72426.1"/>
    <property type="molecule type" value="Genomic_DNA"/>
</dbReference>
<dbReference type="PROSITE" id="PS51321">
    <property type="entry name" value="TFIIS_CENTRAL"/>
    <property type="match status" value="1"/>
</dbReference>
<dbReference type="OrthoDB" id="44867at2759"/>
<evidence type="ECO:0000313" key="12">
    <source>
        <dbReference type="EMBL" id="KXN72426.1"/>
    </source>
</evidence>
<keyword evidence="12" id="KW-0648">Protein biosynthesis</keyword>
<organism evidence="12 13">
    <name type="scientific">Conidiobolus coronatus (strain ATCC 28846 / CBS 209.66 / NRRL 28638)</name>
    <name type="common">Delacroixia coronata</name>
    <dbReference type="NCBI Taxonomy" id="796925"/>
    <lineage>
        <taxon>Eukaryota</taxon>
        <taxon>Fungi</taxon>
        <taxon>Fungi incertae sedis</taxon>
        <taxon>Zoopagomycota</taxon>
        <taxon>Entomophthoromycotina</taxon>
        <taxon>Entomophthoromycetes</taxon>
        <taxon>Entomophthorales</taxon>
        <taxon>Ancylistaceae</taxon>
        <taxon>Conidiobolus</taxon>
    </lineage>
</organism>
<feature type="domain" description="TFIIS central" evidence="11">
    <location>
        <begin position="129"/>
        <end position="243"/>
    </location>
</feature>
<dbReference type="PROSITE" id="PS51319">
    <property type="entry name" value="TFIIS_N"/>
    <property type="match status" value="1"/>
</dbReference>
<evidence type="ECO:0000256" key="7">
    <source>
        <dbReference type="PROSITE-ProRule" id="PRU00649"/>
    </source>
</evidence>
<keyword evidence="3 6" id="KW-0863">Zinc-finger</keyword>
<evidence type="ECO:0000256" key="3">
    <source>
        <dbReference type="ARBA" id="ARBA00022771"/>
    </source>
</evidence>
<dbReference type="Gene3D" id="1.20.930.10">
    <property type="entry name" value="Conserved domain common to transcription factors TFIIS, elongin A, CRSP70"/>
    <property type="match status" value="1"/>
</dbReference>
<protein>
    <submittedName>
        <fullName evidence="12">Transcription elongation factor</fullName>
    </submittedName>
</protein>
<name>A0A137PBT0_CONC2</name>
<dbReference type="InterPro" id="IPR036575">
    <property type="entry name" value="TFIIS_cen_dom_sf"/>
</dbReference>
<dbReference type="GO" id="GO:0031440">
    <property type="term" value="P:regulation of mRNA 3'-end processing"/>
    <property type="evidence" value="ECO:0007669"/>
    <property type="project" value="TreeGrafter"/>
</dbReference>
<dbReference type="InterPro" id="IPR035100">
    <property type="entry name" value="TF_IIS-typ"/>
</dbReference>
<dbReference type="PANTHER" id="PTHR11477:SF0">
    <property type="entry name" value="IP08861P-RELATED"/>
    <property type="match status" value="1"/>
</dbReference>
<reference evidence="12 13" key="1">
    <citation type="journal article" date="2015" name="Genome Biol. Evol.">
        <title>Phylogenomic analyses indicate that early fungi evolved digesting cell walls of algal ancestors of land plants.</title>
        <authorList>
            <person name="Chang Y."/>
            <person name="Wang S."/>
            <person name="Sekimoto S."/>
            <person name="Aerts A.L."/>
            <person name="Choi C."/>
            <person name="Clum A."/>
            <person name="LaButti K.M."/>
            <person name="Lindquist E.A."/>
            <person name="Yee Ngan C."/>
            <person name="Ohm R.A."/>
            <person name="Salamov A.A."/>
            <person name="Grigoriev I.V."/>
            <person name="Spatafora J.W."/>
            <person name="Berbee M.L."/>
        </authorList>
    </citation>
    <scope>NUCLEOTIDE SEQUENCE [LARGE SCALE GENOMIC DNA]</scope>
    <source>
        <strain evidence="12 13">NRRL 28638</strain>
    </source>
</reference>
<dbReference type="Pfam" id="PF07500">
    <property type="entry name" value="TFIIS_M"/>
    <property type="match status" value="1"/>
</dbReference>
<dbReference type="GO" id="GO:0003746">
    <property type="term" value="F:translation elongation factor activity"/>
    <property type="evidence" value="ECO:0007669"/>
    <property type="project" value="UniProtKB-KW"/>
</dbReference>
<dbReference type="GO" id="GO:0005737">
    <property type="term" value="C:cytoplasm"/>
    <property type="evidence" value="ECO:0007669"/>
    <property type="project" value="EnsemblFungi"/>
</dbReference>
<evidence type="ECO:0000259" key="10">
    <source>
        <dbReference type="PROSITE" id="PS51319"/>
    </source>
</evidence>
<dbReference type="InterPro" id="IPR003618">
    <property type="entry name" value="TFIIS_cen_dom"/>
</dbReference>
<dbReference type="Gene3D" id="1.10.472.30">
    <property type="entry name" value="Transcription elongation factor S-II, central domain"/>
    <property type="match status" value="1"/>
</dbReference>
<feature type="domain" description="TFIIS-type" evidence="9">
    <location>
        <begin position="246"/>
        <end position="286"/>
    </location>
</feature>
<proteinExistence type="predicted"/>
<dbReference type="CDD" id="cd13749">
    <property type="entry name" value="Zn-ribbon_TFIIS"/>
    <property type="match status" value="1"/>
</dbReference>
<dbReference type="SUPFAM" id="SSF46942">
    <property type="entry name" value="Elongation factor TFIIS domain 2"/>
    <property type="match status" value="1"/>
</dbReference>
<evidence type="ECO:0000256" key="1">
    <source>
        <dbReference type="ARBA" id="ARBA00004123"/>
    </source>
</evidence>
<dbReference type="SMART" id="SM00440">
    <property type="entry name" value="ZnF_C2C2"/>
    <property type="match status" value="1"/>
</dbReference>
<dbReference type="GO" id="GO:0006362">
    <property type="term" value="P:transcription elongation by RNA polymerase I"/>
    <property type="evidence" value="ECO:0007669"/>
    <property type="project" value="TreeGrafter"/>
</dbReference>
<evidence type="ECO:0000256" key="8">
    <source>
        <dbReference type="SAM" id="MobiDB-lite"/>
    </source>
</evidence>
<dbReference type="InterPro" id="IPR003617">
    <property type="entry name" value="TFIIS/CRSP70_N_sub"/>
</dbReference>
<dbReference type="Proteomes" id="UP000070444">
    <property type="component" value="Unassembled WGS sequence"/>
</dbReference>
<dbReference type="Gene3D" id="2.20.25.10">
    <property type="match status" value="1"/>
</dbReference>
<dbReference type="AlphaFoldDB" id="A0A137PBT0"/>
<feature type="region of interest" description="Disordered" evidence="8">
    <location>
        <begin position="86"/>
        <end position="110"/>
    </location>
</feature>
<dbReference type="PROSITE" id="PS51133">
    <property type="entry name" value="ZF_TFIIS_2"/>
    <property type="match status" value="1"/>
</dbReference>
<dbReference type="GO" id="GO:0000977">
    <property type="term" value="F:RNA polymerase II transcription regulatory region sequence-specific DNA binding"/>
    <property type="evidence" value="ECO:0007669"/>
    <property type="project" value="TreeGrafter"/>
</dbReference>
<dbReference type="GO" id="GO:0006368">
    <property type="term" value="P:transcription elongation by RNA polymerase II"/>
    <property type="evidence" value="ECO:0007669"/>
    <property type="project" value="TreeGrafter"/>
</dbReference>
<dbReference type="STRING" id="796925.A0A137PBT0"/>
<dbReference type="InterPro" id="IPR017923">
    <property type="entry name" value="TFIIS_N"/>
</dbReference>
<keyword evidence="2" id="KW-0479">Metal-binding</keyword>
<evidence type="ECO:0000259" key="11">
    <source>
        <dbReference type="PROSITE" id="PS51321"/>
    </source>
</evidence>
<dbReference type="OMA" id="CHKKNCT"/>
<evidence type="ECO:0000256" key="4">
    <source>
        <dbReference type="ARBA" id="ARBA00022833"/>
    </source>
</evidence>
<keyword evidence="4" id="KW-0862">Zinc</keyword>
<dbReference type="GO" id="GO:0031564">
    <property type="term" value="P:transcription antitermination"/>
    <property type="evidence" value="ECO:0007669"/>
    <property type="project" value="TreeGrafter"/>
</dbReference>
<dbReference type="PIRSF" id="PIRSF006704">
    <property type="entry name" value="TF_IIS"/>
    <property type="match status" value="1"/>
</dbReference>
<dbReference type="Pfam" id="PF08711">
    <property type="entry name" value="Med26"/>
    <property type="match status" value="1"/>
</dbReference>
<evidence type="ECO:0000256" key="5">
    <source>
        <dbReference type="ARBA" id="ARBA00023242"/>
    </source>
</evidence>
<dbReference type="SMART" id="SM00509">
    <property type="entry name" value="TFS2N"/>
    <property type="match status" value="1"/>
</dbReference>